<accession>A0A2G5FB02</accession>
<dbReference type="EMBL" id="KZ305018">
    <property type="protein sequence ID" value="PIA65135.1"/>
    <property type="molecule type" value="Genomic_DNA"/>
</dbReference>
<name>A0A2G5FB02_AQUCA</name>
<evidence type="ECO:0000313" key="1">
    <source>
        <dbReference type="EMBL" id="PIA65135.1"/>
    </source>
</evidence>
<protein>
    <submittedName>
        <fullName evidence="1">Uncharacterized protein</fullName>
    </submittedName>
</protein>
<organism evidence="1 2">
    <name type="scientific">Aquilegia coerulea</name>
    <name type="common">Rocky mountain columbine</name>
    <dbReference type="NCBI Taxonomy" id="218851"/>
    <lineage>
        <taxon>Eukaryota</taxon>
        <taxon>Viridiplantae</taxon>
        <taxon>Streptophyta</taxon>
        <taxon>Embryophyta</taxon>
        <taxon>Tracheophyta</taxon>
        <taxon>Spermatophyta</taxon>
        <taxon>Magnoliopsida</taxon>
        <taxon>Ranunculales</taxon>
        <taxon>Ranunculaceae</taxon>
        <taxon>Thalictroideae</taxon>
        <taxon>Aquilegia</taxon>
    </lineage>
</organism>
<dbReference type="InParanoid" id="A0A2G5FB02"/>
<dbReference type="Proteomes" id="UP000230069">
    <property type="component" value="Unassembled WGS sequence"/>
</dbReference>
<proteinExistence type="predicted"/>
<sequence>MCNFFKHIVCTKTFQNTHNDTNTLFFIIINYYQCHFNNIHSNSSAPATRTPPDCFTESKREIIIFFLYKGLESSSLTSICISKTPISLSRDPNFSPTLDAILASQN</sequence>
<gene>
    <name evidence="1" type="ORF">AQUCO_00100556v1</name>
</gene>
<keyword evidence="2" id="KW-1185">Reference proteome</keyword>
<reference evidence="1 2" key="1">
    <citation type="submission" date="2017-09" db="EMBL/GenBank/DDBJ databases">
        <title>WGS assembly of Aquilegia coerulea Goldsmith.</title>
        <authorList>
            <person name="Hodges S."/>
            <person name="Kramer E."/>
            <person name="Nordborg M."/>
            <person name="Tomkins J."/>
            <person name="Borevitz J."/>
            <person name="Derieg N."/>
            <person name="Yan J."/>
            <person name="Mihaltcheva S."/>
            <person name="Hayes R.D."/>
            <person name="Rokhsar D."/>
        </authorList>
    </citation>
    <scope>NUCLEOTIDE SEQUENCE [LARGE SCALE GENOMIC DNA]</scope>
    <source>
        <strain evidence="2">cv. Goldsmith</strain>
    </source>
</reference>
<evidence type="ECO:0000313" key="2">
    <source>
        <dbReference type="Proteomes" id="UP000230069"/>
    </source>
</evidence>
<dbReference type="AlphaFoldDB" id="A0A2G5FB02"/>